<evidence type="ECO:0000256" key="5">
    <source>
        <dbReference type="ARBA" id="ARBA00022553"/>
    </source>
</evidence>
<dbReference type="InterPro" id="IPR040848">
    <property type="entry name" value="AAA_lid_7"/>
</dbReference>
<dbReference type="FunFam" id="3.40.50.300:FF:000142">
    <property type="entry name" value="Midasin"/>
    <property type="match status" value="1"/>
</dbReference>
<feature type="compositionally biased region" description="Acidic residues" evidence="12">
    <location>
        <begin position="4250"/>
        <end position="4279"/>
    </location>
</feature>
<organism evidence="14 15">
    <name type="scientific">Sclerotinia trifoliorum</name>
    <dbReference type="NCBI Taxonomy" id="28548"/>
    <lineage>
        <taxon>Eukaryota</taxon>
        <taxon>Fungi</taxon>
        <taxon>Dikarya</taxon>
        <taxon>Ascomycota</taxon>
        <taxon>Pezizomycotina</taxon>
        <taxon>Leotiomycetes</taxon>
        <taxon>Helotiales</taxon>
        <taxon>Sclerotiniaceae</taxon>
        <taxon>Sclerotinia</taxon>
    </lineage>
</organism>
<evidence type="ECO:0000256" key="10">
    <source>
        <dbReference type="PIRNR" id="PIRNR010340"/>
    </source>
</evidence>
<dbReference type="Gene3D" id="3.40.50.300">
    <property type="entry name" value="P-loop containing nucleotide triphosphate hydrolases"/>
    <property type="match status" value="6"/>
</dbReference>
<feature type="compositionally biased region" description="Acidic residues" evidence="12">
    <location>
        <begin position="4176"/>
        <end position="4204"/>
    </location>
</feature>
<dbReference type="PANTHER" id="PTHR48103:SF2">
    <property type="entry name" value="MIDASIN"/>
    <property type="match status" value="1"/>
</dbReference>
<comment type="similarity">
    <text evidence="3 10">Belongs to the midasin family.</text>
</comment>
<evidence type="ECO:0000256" key="4">
    <source>
        <dbReference type="ARBA" id="ARBA00017143"/>
    </source>
</evidence>
<dbReference type="GO" id="GO:0005524">
    <property type="term" value="F:ATP binding"/>
    <property type="evidence" value="ECO:0007669"/>
    <property type="project" value="UniProtKB-KW"/>
</dbReference>
<comment type="function">
    <text evidence="10">Nuclear chaperone required for maturation and nuclear export of pre-60S ribosome subunits.</text>
</comment>
<protein>
    <recommendedName>
        <fullName evidence="4 10">Midasin</fullName>
    </recommendedName>
</protein>
<feature type="compositionally biased region" description="Acidic residues" evidence="12">
    <location>
        <begin position="4345"/>
        <end position="4373"/>
    </location>
</feature>
<evidence type="ECO:0000259" key="13">
    <source>
        <dbReference type="PROSITE" id="PS50234"/>
    </source>
</evidence>
<keyword evidence="9 10" id="KW-0539">Nucleus</keyword>
<feature type="domain" description="VWFA" evidence="13">
    <location>
        <begin position="4740"/>
        <end position="4944"/>
    </location>
</feature>
<name>A0A8H2VZR6_9HELO</name>
<dbReference type="InterPro" id="IPR003593">
    <property type="entry name" value="AAA+_ATPase"/>
</dbReference>
<dbReference type="GO" id="GO:0016887">
    <property type="term" value="F:ATP hydrolysis activity"/>
    <property type="evidence" value="ECO:0007669"/>
    <property type="project" value="InterPro"/>
</dbReference>
<evidence type="ECO:0000256" key="11">
    <source>
        <dbReference type="SAM" id="Coils"/>
    </source>
</evidence>
<dbReference type="InterPro" id="IPR011704">
    <property type="entry name" value="ATPase_dyneun-rel_AAA"/>
</dbReference>
<gene>
    <name evidence="14" type="ORF">SCLTRI_LOCUS7215</name>
</gene>
<dbReference type="Pfam" id="PF21108">
    <property type="entry name" value="MDN1_4th"/>
    <property type="match status" value="1"/>
</dbReference>
<feature type="coiled-coil region" evidence="11">
    <location>
        <begin position="2948"/>
        <end position="2978"/>
    </location>
</feature>
<evidence type="ECO:0000256" key="6">
    <source>
        <dbReference type="ARBA" id="ARBA00022741"/>
    </source>
</evidence>
<dbReference type="SUPFAM" id="SSF52540">
    <property type="entry name" value="P-loop containing nucleoside triphosphate hydrolases"/>
    <property type="match status" value="6"/>
</dbReference>
<dbReference type="Pfam" id="PF17865">
    <property type="entry name" value="AAA_lid_5"/>
    <property type="match status" value="1"/>
</dbReference>
<feature type="region of interest" description="Disordered" evidence="12">
    <location>
        <begin position="4097"/>
        <end position="4576"/>
    </location>
</feature>
<evidence type="ECO:0000256" key="8">
    <source>
        <dbReference type="ARBA" id="ARBA00023186"/>
    </source>
</evidence>
<comment type="subcellular location">
    <subcellularLocation>
        <location evidence="1">Nucleus</location>
        <location evidence="1">Nucleolus</location>
    </subcellularLocation>
    <subcellularLocation>
        <location evidence="2">Nucleus</location>
        <location evidence="2">Nucleoplasm</location>
    </subcellularLocation>
</comment>
<dbReference type="FunFam" id="3.40.50.300:FF:001053">
    <property type="entry name" value="Midasin"/>
    <property type="match status" value="1"/>
</dbReference>
<feature type="compositionally biased region" description="Basic and acidic residues" evidence="12">
    <location>
        <begin position="4374"/>
        <end position="4384"/>
    </location>
</feature>
<dbReference type="GO" id="GO:0030687">
    <property type="term" value="C:preribosome, large subunit precursor"/>
    <property type="evidence" value="ECO:0007669"/>
    <property type="project" value="TreeGrafter"/>
</dbReference>
<feature type="compositionally biased region" description="Polar residues" evidence="12">
    <location>
        <begin position="4519"/>
        <end position="4533"/>
    </location>
</feature>
<dbReference type="Pfam" id="PF07728">
    <property type="entry name" value="AAA_5"/>
    <property type="match status" value="9"/>
</dbReference>
<dbReference type="InterPro" id="IPR002035">
    <property type="entry name" value="VWF_A"/>
</dbReference>
<dbReference type="SMART" id="SM00382">
    <property type="entry name" value="AAA"/>
    <property type="match status" value="6"/>
</dbReference>
<feature type="compositionally biased region" description="Acidic residues" evidence="12">
    <location>
        <begin position="4426"/>
        <end position="4436"/>
    </location>
</feature>
<dbReference type="GO" id="GO:0000027">
    <property type="term" value="P:ribosomal large subunit assembly"/>
    <property type="evidence" value="ECO:0007669"/>
    <property type="project" value="InterPro"/>
</dbReference>
<evidence type="ECO:0000256" key="2">
    <source>
        <dbReference type="ARBA" id="ARBA00004642"/>
    </source>
</evidence>
<dbReference type="InterPro" id="IPR012099">
    <property type="entry name" value="Midasin"/>
</dbReference>
<keyword evidence="11" id="KW-0175">Coiled coil</keyword>
<reference evidence="14" key="1">
    <citation type="submission" date="2020-10" db="EMBL/GenBank/DDBJ databases">
        <authorList>
            <person name="Kusch S."/>
        </authorList>
    </citation>
    <scope>NUCLEOTIDE SEQUENCE</scope>
    <source>
        <strain evidence="14">SwB9</strain>
    </source>
</reference>
<dbReference type="PROSITE" id="PS50234">
    <property type="entry name" value="VWFA"/>
    <property type="match status" value="1"/>
</dbReference>
<dbReference type="EMBL" id="CAJHIA010000026">
    <property type="protein sequence ID" value="CAD6447423.1"/>
    <property type="molecule type" value="Genomic_DNA"/>
</dbReference>
<feature type="compositionally biased region" description="Acidic residues" evidence="12">
    <location>
        <begin position="4151"/>
        <end position="4169"/>
    </location>
</feature>
<dbReference type="Proteomes" id="UP000624404">
    <property type="component" value="Unassembled WGS sequence"/>
</dbReference>
<keyword evidence="15" id="KW-1185">Reference proteome</keyword>
<feature type="compositionally biased region" description="Acidic residues" evidence="12">
    <location>
        <begin position="4133"/>
        <end position="4142"/>
    </location>
</feature>
<proteinExistence type="inferred from homology"/>
<evidence type="ECO:0000256" key="7">
    <source>
        <dbReference type="ARBA" id="ARBA00022840"/>
    </source>
</evidence>
<sequence>MEVAQNGNMPDIAMEVDQQANLPEEILEIVKLQQSPHFLETLAISALKPKQTLKLFTYFNTLIADSAARWVSKSHRGVQKIEVIAAFSRILYLAPHLTAFLEKYLFETTHSAEYGNSRSILCLEDSTSVVDNGMSDLELQRILLATWRLLNFDKQAYSGTISGSTIQSLLGHKDIAVRYLAVRIFCQLQFASDDRLDAMVAKNVGNTRAVMGDFDGEIVDYGFLSIFEEKRLKNAASELRTWAGMTQAQKQPQEFSPLVVQYSDVLLPRPNGHPSQSSKLIPTITTSQNRESFAKALMSSAPILLHGLAGAGKTSLVNDFARELGMDSSMVTLHLNEQTDAKMLIGMYATGSTPGSFTWRAGVLTTAVKEGRWVFIEDLDRAPNEVISVILPLVERGELLIPSRGETIKAKAGFKLLASIRTSLNVGGGEIPPALHMLGARMWQRVPILMPTQDEFREIIKDTYPVLRQFLPGIISVYERLYNLSVQPSFASKSRTSSGRPISPRDLLKWCRRLASVLTSSGSKTGSEPISDTTKYEMFLEAADCFAGSLQTQDARRSLISCIAEEMHIDPQTMEHFLDAHIPRYEDGEIDLLIGRVRLPKKRTSRVTKPTKKSRPFANTTHAKRLLEQVGVAVRMSEPVLLVGETGIGKTTVVQQLADSLGFKLTAVNLSQQSEVGDLLGGFKPVNVRSLAIPLKDEFDDLFTSTGISATKNQKYIDQLAKCVAKSQWSKASKLWREAPKMFEKIISELAKKEEANMRTNLEQPTKRRKTESKLQSLLKLKSRWLRFSQSLDQFDIQLSAGSKGFAFSFVEGNIIKAARNGEWVLLDEINLASPDTLESIADLLHGGTGSPSILLSETGEIERIQAHPDFRIFGAMNPATDVGKRDLPMGLRSRFTELYVDSPDKNLDDLLAVIKAYLKGTSSNDDRAAHDVARLYMNTKRLAEEKRLVDGANEVPHFSLRTLTRVLSYVTEISPSYGLRRALYEGFAMGFLTLLDRESEKMLIPLIEHHLLDSHGNPQALLAQTPKHPDDGKQYVRFMNKKRDRQYWMLQGYEIPQEQPHYIITPFVERNMLNLVRATSTRRFPVLIQGPTSSGKTSMIEYLAKFSGNKFVRINNHEHTDLQEYLGTYVSDSDGKLRFQEGLLVQALRQGHWIVLDELNLAPTDVLEALNRLLDDNRELLIPETQEIVRPHENFMLFATQNPPGLYGGRKTLSRAFRNRFLELHFDDIPEEELDFILEKRSQKVAPSDCRRIVAVYKELSRLRQSTRLFEQKDSFATLRDLFRWALRDAENREQLAANGYMLLAERVRNSEERAAVKEIIETVMKVKIDIDDLYSNGLAEIRAYNATTNSQGVVWTQAMRRLYVLVAHALRNNEPVLLVGETGCGKTTVCQMLAEAFGKTLHIVNAHQNTETGDLIGAQRPVRNRAAVLEQLKEDLKQLLNGIGEEQKDSEDLDSLWAAYKSLPEATISQIPTELSSRIQFNQIKAKALFEWSDGSLVQALKEGQFFLLDEISLADDSVLERLNSVLESHRTILLAEKGVENSFVQAAEGFQFFATMNPGGDYGKRELSPALRNRFTEIWVPALSDHADVIQIVGAKLKPDLKQFSEPIVKFAEWFGQTYRSTSSTSISVRDILAWIKFMNGCPTTDPYYAVLHGAAMVYIDTLGANPAALLAINPETIQEERAKCLQELGELLNHDVSTIYFMPIQIQDQDNHITMGGFSVPKQAGSDSDPGFAFDAPTTKLNGMRVLRALQVQKPILIEGSPGVGKTTLIAALARACNRPLTRINLSEQTDLMDLFGSDVPVEGAEAGHFAWRDAPFLQAMQRGEWVLLDEMNLASQSVLEGLNACLDHRGEVYISELDQTFKRHPNFSVFAAQNPHHQGGGRKGLPSSFVNRFTVVYADVFRNDDMKLICKHNFPSMPQELITTIIDFVTRLEDEIVHKRKFGLQGGPWEFNLRDILRWLHLLTSSAPFLTNRGPADFLNLIFRQRFRTIKDREELDGIFAQAFGFAVPFRQFFHNMSSTTYQVGIAYMPRHTLYQRIPFPKVDPVNQLPELESVIMCIQQNLPCILVGSSGSGKSTILEHVAAASGKSLTVFPLNADIDTMDLVGGFEQVDPQRAASRFLRELLEFMESRILGTLPECIPDDAIKVLDILRKDTMNSSFSFQEVSRHLRQLEKTSSLPEFGTLAGTCETFASRPMAVENARFEWVDGVLIKALEQGKWLVLDNANLCSASVLDRLNSLLEPNGFLSINEHCGPDGEPKIVKPHVDFRIFLTMDPRFGELSRAMRNRAVEIFFEPLAPEIKSCRLTEFSIRPEASLERYRQLSKVLSLGDSNSSQADLISRIALDNLAWSDLPLLTRFAESVVGSLQQQGLSTAKLTTISQQYMQLYQSEDCRELRNAVGDLLNKVAKKTLLPAGFGDAQIIHPFQNSPMVPLLQSTSNQSQVYWVAACLEYKLQIAAALEAHQEQESVIPTLKPSQMNRLQRSMVSDRVASVVKDSTVRVSDFLMHTLKSINSYVNAHIMETDHWKFRKQTITSLIRYWWSTFNLVTASTFEEATFQSHLAIGNTVLEGLVKESPLADEQNSIIKGFVSDLQVNFASGFKLTTGLSMELLWKKLRPIVATKFEVMQIVEQMEKLAVRFDALRWRASISVAELGGILASFVKAHQLLLSSDVDGAALIQSLTSELDNLEKCVDADEESPRPFLHDQFEALRQFQVLAALASNKQLGDIVDVETVVLADHPITSQMRLSTSSPTSWLLQNIDYLWSGEHGLQPISGSFSTDFLHKMNVIDEVDLKSLRLLESELPVMAEKLAESSGILSSSQLAAINQVLSNLMIGIISAHGEKSSNGHLKRQEVFALQASSKAFHNITLENFYEAVSAHQAKHSGGQLLIDTDMNSDIDNAMFAVEAANNSTHSKMQYSALAWVHFAVGCIALYVPDRAFDPDKRQRLERQRHEEVIQELENKLDALQKFERLFSGQESNLRCQLIEAEITEVGEPPEASQQVYRPEISELDKLQGEFKNLLKVVLPSPAITSKIYQYLMKDDQDILNEIKLIQNNILQIIRRLSERFRAYSDLTTPVINILRCLQIGLYMAALVSKDPSNNSKAALALSKATPFLGGTPKSIDEDIVSAQPLEYLTLMATTTSVESIDSLDPKTRESLFTSIHSCYIQWTKKLDADRLEGETKSGLYRFRGSAEDEDEIDQDQFNELFPSYDEESPSASSATPKQQNVRDIAVSLALVHGDIFLGGALPSVSIISLIKHISTHIGKLRGSDAGFGDHNASKAFLPGSLLLLSDKIDALSSSATVPENYNFYTDANLPETRKLVSLIHQVQTRFRELQAVDEIAHMQPLEDVMVSCKELLQFRHTEPLAKIITKVEKVHGFMHEWQFGGWASRANSALPLYDNLTATIVSWRRLELSTWAKLFDMENKHCDDDARSWWFVAYQVIVAGPLSICESVQELKAYAQKLLEDLQAYFSTAIMGQYVQRLKLLKQLEKHVDLLLLDYPNLAIIGSALANFIALYSRYEKSVEDSLKRGRVSLEKAMRDVLLLASWKDTNIVALRDSAKRSHHKLFKIVRKYRALLGQPMDSLIKQGLPDEVVGNETGISYLALAQFPAVDQSALALCASTIPSWAQKPKRFINVSKTVSMMVDKSQLPSSTVEGSSYLESFLENIITSTSELQKATPSILTEDNKDTVKHLKSQKRKLFADTLKDLRQMGIKYNLGANALAKQESLSIVLANTDFVPSNDPQNSEYYFHKTVELAPRAREASRQHSEDLSGAEVARCTGFLEGLLQVLLSQRNILSSTMASLSLFRDVVKMAKGLWAPGIYDVRIPTTTSNHKHVLQWLPNILSVGLELINTHAKLGKIDAKPVVESLSSWKDILVDLRERWFSSSILPSGIMSTQRREIEMAITDATEQLSIDLSKLIEQRPDLMFIIDQILPWTVIGESAATAISTQAPLEDLDQKLSTVCNTILAAMEKYHKSIGDLPTSTEDQGWLIRSDSILANSIKALHSENVADQIKQSFAILRSLNLSDDKISRGAGAIFAVAFPIIQQYYNTLKESITRYAILHRSTCKTSYILAKTFTQIASQGFCTPSEKQDAQDGKTEKLEGGTGLGDGEGAEDISKDIGEDEDLDELAQEPNKEERGEIEDEKDAVDMADGEMEGEMGAAEEKEDDEGSGDEEKDDDEMDEEAGDVDDLDPNAVDEKMWDGDNEQAEKDQEGDDSKGKASKDEQVAAQENNKEAGEGDEGNEAEEEEEEEEMAGAEQSEEVQQQDDVEKHDPHADEGDALDLPDDMQLDGEEKDGSDGSDDGMEDEMDDLPDMENEAQETDEVANDGKEEADAENADGQEDQDMGDEMDVIDLDEDKGEEGEKTEEAGEKAEEEPEEQQPEDQDGLLRSREDEATVDTENVVPSDVQGVGDGQDENEADENADSSSKAQRDDGGQGGDSSENKQSAAEDGEKGRQAAGDAPQDAQDDTQDSSNAQPFKKLGDALEKWHRQQSQISEPTEQKDQTQDQNVDMGTESNEFQHLQDEDAEADTQALGTATEEQAHALDESMAIDPEIGDMPETFQPDEVEKDEDNVMDLEDDAPEPEELSNAYEGRAGASIHQAKNNMDEDLNDNTRAQANENMDSDVEEVDTQLDNTHLDPTTTISVRSAADARAQWTHYESITRSLSLSLTEQLRLILAPTLATKMRGDFRTGKRLNIKRIIPYIASSFKRDKIWMRRSIPSKRSYQIMLAVDDSKSMGDSGSGSLALETLVMISRSLAMLEVGEICVVGFGETVKVAHEFDVPFSSEAGPAIFENFGFEQPRTDITRLIRESINLFRTARQKASSSPADLWQISLIISDGVCSSSEHDKIRRLLREAEEERILMVFVIVDDVRTKKKGESVLDLKEARFVKNEMTGTSDVRIERYLDTFPFRYYIVVGDVGELPGVLAGVLRQWFGEVVGSG</sequence>
<feature type="compositionally biased region" description="Basic and acidic residues" evidence="12">
    <location>
        <begin position="4101"/>
        <end position="4114"/>
    </location>
</feature>
<evidence type="ECO:0000256" key="1">
    <source>
        <dbReference type="ARBA" id="ARBA00004604"/>
    </source>
</evidence>
<evidence type="ECO:0000256" key="9">
    <source>
        <dbReference type="ARBA" id="ARBA00023242"/>
    </source>
</evidence>
<keyword evidence="8 10" id="KW-0143">Chaperone</keyword>
<dbReference type="FunFam" id="3.40.50.300:FF:001368">
    <property type="entry name" value="Midasin"/>
    <property type="match status" value="1"/>
</dbReference>
<dbReference type="InterPro" id="IPR041190">
    <property type="entry name" value="Midasin_AAA_lid_5"/>
</dbReference>
<dbReference type="Pfam" id="PF17867">
    <property type="entry name" value="AAA_lid_7"/>
    <property type="match status" value="3"/>
</dbReference>
<evidence type="ECO:0000313" key="14">
    <source>
        <dbReference type="EMBL" id="CAD6447423.1"/>
    </source>
</evidence>
<feature type="compositionally biased region" description="Acidic residues" evidence="12">
    <location>
        <begin position="4291"/>
        <end position="4338"/>
    </location>
</feature>
<evidence type="ECO:0000256" key="12">
    <source>
        <dbReference type="SAM" id="MobiDB-lite"/>
    </source>
</evidence>
<feature type="compositionally biased region" description="Basic and acidic residues" evidence="12">
    <location>
        <begin position="4208"/>
        <end position="4249"/>
    </location>
</feature>
<dbReference type="PANTHER" id="PTHR48103">
    <property type="entry name" value="MIDASIN-RELATED"/>
    <property type="match status" value="1"/>
</dbReference>
<dbReference type="InterPro" id="IPR048617">
    <property type="entry name" value="MDN1_AAA_lid_4"/>
</dbReference>
<dbReference type="InterPro" id="IPR036465">
    <property type="entry name" value="vWFA_dom_sf"/>
</dbReference>
<dbReference type="InterPro" id="IPR027417">
    <property type="entry name" value="P-loop_NTPase"/>
</dbReference>
<keyword evidence="6 10" id="KW-0547">Nucleotide-binding</keyword>
<dbReference type="FunFam" id="3.40.50.300:FF:000712">
    <property type="entry name" value="Midasin"/>
    <property type="match status" value="1"/>
</dbReference>
<keyword evidence="7 10" id="KW-0067">ATP-binding</keyword>
<keyword evidence="5" id="KW-0597">Phosphoprotein</keyword>
<feature type="compositionally biased region" description="Acidic residues" evidence="12">
    <location>
        <begin position="4385"/>
        <end position="4398"/>
    </location>
</feature>
<dbReference type="GO" id="GO:0005654">
    <property type="term" value="C:nucleoplasm"/>
    <property type="evidence" value="ECO:0007669"/>
    <property type="project" value="UniProtKB-SubCell"/>
</dbReference>
<dbReference type="FunFam" id="3.40.50.300:FF:000582">
    <property type="entry name" value="Midasin"/>
    <property type="match status" value="1"/>
</dbReference>
<dbReference type="GO" id="GO:0000055">
    <property type="term" value="P:ribosomal large subunit export from nucleus"/>
    <property type="evidence" value="ECO:0007669"/>
    <property type="project" value="TreeGrafter"/>
</dbReference>
<dbReference type="CDD" id="cd00009">
    <property type="entry name" value="AAA"/>
    <property type="match status" value="2"/>
</dbReference>
<dbReference type="SUPFAM" id="SSF53300">
    <property type="entry name" value="vWA-like"/>
    <property type="match status" value="1"/>
</dbReference>
<dbReference type="PIRSF" id="PIRSF010340">
    <property type="entry name" value="Midasin"/>
    <property type="match status" value="1"/>
</dbReference>
<feature type="compositionally biased region" description="Basic and acidic residues" evidence="12">
    <location>
        <begin position="4493"/>
        <end position="4502"/>
    </location>
</feature>
<dbReference type="GO" id="GO:0005730">
    <property type="term" value="C:nucleolus"/>
    <property type="evidence" value="ECO:0007669"/>
    <property type="project" value="UniProtKB-SubCell"/>
</dbReference>
<dbReference type="OrthoDB" id="5186at2759"/>
<evidence type="ECO:0000256" key="3">
    <source>
        <dbReference type="ARBA" id="ARBA00007188"/>
    </source>
</evidence>
<feature type="compositionally biased region" description="Basic and acidic residues" evidence="12">
    <location>
        <begin position="4280"/>
        <end position="4290"/>
    </location>
</feature>
<comment type="caution">
    <text evidence="14">The sequence shown here is derived from an EMBL/GenBank/DDBJ whole genome shotgun (WGS) entry which is preliminary data.</text>
</comment>
<accession>A0A8H2VZR6</accession>
<evidence type="ECO:0000313" key="15">
    <source>
        <dbReference type="Proteomes" id="UP000624404"/>
    </source>
</evidence>